<gene>
    <name evidence="2" type="ORF">M5D96_006358</name>
</gene>
<evidence type="ECO:0000256" key="1">
    <source>
        <dbReference type="SAM" id="MobiDB-lite"/>
    </source>
</evidence>
<feature type="non-terminal residue" evidence="2">
    <location>
        <position position="1"/>
    </location>
</feature>
<feature type="region of interest" description="Disordered" evidence="1">
    <location>
        <begin position="80"/>
        <end position="99"/>
    </location>
</feature>
<proteinExistence type="predicted"/>
<protein>
    <submittedName>
        <fullName evidence="2">Uncharacterized protein</fullName>
    </submittedName>
</protein>
<dbReference type="AlphaFoldDB" id="A0A9Q0BQR1"/>
<dbReference type="EMBL" id="JAMKOV010000004">
    <property type="protein sequence ID" value="KAI8040415.1"/>
    <property type="molecule type" value="Genomic_DNA"/>
</dbReference>
<organism evidence="2 3">
    <name type="scientific">Drosophila gunungcola</name>
    <name type="common">fruit fly</name>
    <dbReference type="NCBI Taxonomy" id="103775"/>
    <lineage>
        <taxon>Eukaryota</taxon>
        <taxon>Metazoa</taxon>
        <taxon>Ecdysozoa</taxon>
        <taxon>Arthropoda</taxon>
        <taxon>Hexapoda</taxon>
        <taxon>Insecta</taxon>
        <taxon>Pterygota</taxon>
        <taxon>Neoptera</taxon>
        <taxon>Endopterygota</taxon>
        <taxon>Diptera</taxon>
        <taxon>Brachycera</taxon>
        <taxon>Muscomorpha</taxon>
        <taxon>Ephydroidea</taxon>
        <taxon>Drosophilidae</taxon>
        <taxon>Drosophila</taxon>
        <taxon>Sophophora</taxon>
    </lineage>
</organism>
<reference evidence="2" key="1">
    <citation type="journal article" date="2023" name="Genome Biol. Evol.">
        <title>Long-read-based Genome Assembly of Drosophila gunungcola Reveals Fewer Chemosensory Genes in Flower-breeding Species.</title>
        <authorList>
            <person name="Negi A."/>
            <person name="Liao B.Y."/>
            <person name="Yeh S.D."/>
        </authorList>
    </citation>
    <scope>NUCLEOTIDE SEQUENCE</scope>
    <source>
        <strain evidence="2">Sukarami</strain>
    </source>
</reference>
<accession>A0A9Q0BQR1</accession>
<keyword evidence="3" id="KW-1185">Reference proteome</keyword>
<sequence length="107" mass="10905">MGSLGLESVLIGDVGDGELLAGLLIHPGVRSVDDSGFVLGTNVLQDTILVDLGAVAGLQDGAPLIGLHIRILPHNSGFVGAGHGQGEEGDEDDEELHVGDGWCLLDS</sequence>
<evidence type="ECO:0000313" key="2">
    <source>
        <dbReference type="EMBL" id="KAI8040415.1"/>
    </source>
</evidence>
<dbReference type="Proteomes" id="UP001059596">
    <property type="component" value="Unassembled WGS sequence"/>
</dbReference>
<evidence type="ECO:0000313" key="3">
    <source>
        <dbReference type="Proteomes" id="UP001059596"/>
    </source>
</evidence>
<name>A0A9Q0BQR1_9MUSC</name>
<comment type="caution">
    <text evidence="2">The sequence shown here is derived from an EMBL/GenBank/DDBJ whole genome shotgun (WGS) entry which is preliminary data.</text>
</comment>